<evidence type="ECO:0008006" key="4">
    <source>
        <dbReference type="Google" id="ProtNLM"/>
    </source>
</evidence>
<evidence type="ECO:0000313" key="2">
    <source>
        <dbReference type="EMBL" id="KAL2847717.1"/>
    </source>
</evidence>
<dbReference type="PANTHER" id="PTHR14742:SF3">
    <property type="entry name" value="RIBONUCLEASE MRP PROTEIN SUBUNIT SNM1"/>
    <property type="match status" value="1"/>
</dbReference>
<accession>A0ABR4K5Y1</accession>
<evidence type="ECO:0000313" key="3">
    <source>
        <dbReference type="Proteomes" id="UP001610444"/>
    </source>
</evidence>
<dbReference type="EMBL" id="JBFXLR010000028">
    <property type="protein sequence ID" value="KAL2847717.1"/>
    <property type="molecule type" value="Genomic_DNA"/>
</dbReference>
<feature type="compositionally biased region" description="Low complexity" evidence="1">
    <location>
        <begin position="103"/>
        <end position="133"/>
    </location>
</feature>
<organism evidence="2 3">
    <name type="scientific">Aspergillus pseudodeflectus</name>
    <dbReference type="NCBI Taxonomy" id="176178"/>
    <lineage>
        <taxon>Eukaryota</taxon>
        <taxon>Fungi</taxon>
        <taxon>Dikarya</taxon>
        <taxon>Ascomycota</taxon>
        <taxon>Pezizomycotina</taxon>
        <taxon>Eurotiomycetes</taxon>
        <taxon>Eurotiomycetidae</taxon>
        <taxon>Eurotiales</taxon>
        <taxon>Aspergillaceae</taxon>
        <taxon>Aspergillus</taxon>
        <taxon>Aspergillus subgen. Nidulantes</taxon>
    </lineage>
</organism>
<dbReference type="InterPro" id="IPR007175">
    <property type="entry name" value="Rpr2/Snm1/Rpp21"/>
</dbReference>
<gene>
    <name evidence="2" type="ORF">BJX68DRAFT_110302</name>
</gene>
<keyword evidence="3" id="KW-1185">Reference proteome</keyword>
<name>A0ABR4K5Y1_9EURO</name>
<sequence length="182" mass="19973">MHFKEHAPRLTFLKDSASSLSSSSPSTAAYLMSVHNSIFHEELKPLNQRLHDTFCGACGSPRNKEWTKTATIRKKSRKQASSTATPNGAAIYKCLRCHRRTVTPTRTPSRVPPSVTVDSQPLTPNTTTTLSSQVSASKTVDNASSKKRAKARKQGGLQALLAAKQSRNESTQSLDLFDFLQQ</sequence>
<evidence type="ECO:0000256" key="1">
    <source>
        <dbReference type="SAM" id="MobiDB-lite"/>
    </source>
</evidence>
<dbReference type="PANTHER" id="PTHR14742">
    <property type="entry name" value="RIBONUCLEASE P SUBUNIT P21"/>
    <property type="match status" value="1"/>
</dbReference>
<comment type="caution">
    <text evidence="2">The sequence shown here is derived from an EMBL/GenBank/DDBJ whole genome shotgun (WGS) entry which is preliminary data.</text>
</comment>
<dbReference type="Pfam" id="PF04032">
    <property type="entry name" value="Rpr2"/>
    <property type="match status" value="1"/>
</dbReference>
<protein>
    <recommendedName>
        <fullName evidence="4">Cullin binding protein CanA</fullName>
    </recommendedName>
</protein>
<dbReference type="Proteomes" id="UP001610444">
    <property type="component" value="Unassembled WGS sequence"/>
</dbReference>
<dbReference type="RefSeq" id="XP_070897898.1">
    <property type="nucleotide sequence ID" value="XM_071035909.1"/>
</dbReference>
<reference evidence="2 3" key="1">
    <citation type="submission" date="2024-07" db="EMBL/GenBank/DDBJ databases">
        <title>Section-level genome sequencing and comparative genomics of Aspergillus sections Usti and Cavernicolus.</title>
        <authorList>
            <consortium name="Lawrence Berkeley National Laboratory"/>
            <person name="Nybo J.L."/>
            <person name="Vesth T.C."/>
            <person name="Theobald S."/>
            <person name="Frisvad J.C."/>
            <person name="Larsen T.O."/>
            <person name="Kjaerboelling I."/>
            <person name="Rothschild-Mancinelli K."/>
            <person name="Lyhne E.K."/>
            <person name="Kogle M.E."/>
            <person name="Barry K."/>
            <person name="Clum A."/>
            <person name="Na H."/>
            <person name="Ledsgaard L."/>
            <person name="Lin J."/>
            <person name="Lipzen A."/>
            <person name="Kuo A."/>
            <person name="Riley R."/>
            <person name="Mondo S."/>
            <person name="LaButti K."/>
            <person name="Haridas S."/>
            <person name="Pangalinan J."/>
            <person name="Salamov A.A."/>
            <person name="Simmons B.A."/>
            <person name="Magnuson J.K."/>
            <person name="Chen J."/>
            <person name="Drula E."/>
            <person name="Henrissat B."/>
            <person name="Wiebenga A."/>
            <person name="Lubbers R.J."/>
            <person name="Gomes A.C."/>
            <person name="Macurrencykelacurrency M.R."/>
            <person name="Stajich J."/>
            <person name="Grigoriev I.V."/>
            <person name="Mortensen U.H."/>
            <person name="De vries R.P."/>
            <person name="Baker S.E."/>
            <person name="Andersen M.R."/>
        </authorList>
    </citation>
    <scope>NUCLEOTIDE SEQUENCE [LARGE SCALE GENOMIC DNA]</scope>
    <source>
        <strain evidence="2 3">CBS 756.74</strain>
    </source>
</reference>
<dbReference type="GeneID" id="98151073"/>
<proteinExistence type="predicted"/>
<feature type="region of interest" description="Disordered" evidence="1">
    <location>
        <begin position="103"/>
        <end position="154"/>
    </location>
</feature>